<dbReference type="PRINTS" id="PR00162">
    <property type="entry name" value="RIESKE"/>
</dbReference>
<keyword evidence="2" id="KW-0479">Metal-binding</keyword>
<gene>
    <name evidence="7" type="ORF">ACFQKB_37665</name>
</gene>
<keyword evidence="8" id="KW-1185">Reference proteome</keyword>
<organism evidence="7 8">
    <name type="scientific">Actinomadura yumaensis</name>
    <dbReference type="NCBI Taxonomy" id="111807"/>
    <lineage>
        <taxon>Bacteria</taxon>
        <taxon>Bacillati</taxon>
        <taxon>Actinomycetota</taxon>
        <taxon>Actinomycetes</taxon>
        <taxon>Streptosporangiales</taxon>
        <taxon>Thermomonosporaceae</taxon>
        <taxon>Actinomadura</taxon>
    </lineage>
</organism>
<dbReference type="EMBL" id="JBHSXS010000039">
    <property type="protein sequence ID" value="MFC6885538.1"/>
    <property type="molecule type" value="Genomic_DNA"/>
</dbReference>
<keyword evidence="5" id="KW-1015">Disulfide bond</keyword>
<keyword evidence="1" id="KW-0001">2Fe-2S</keyword>
<evidence type="ECO:0000256" key="2">
    <source>
        <dbReference type="ARBA" id="ARBA00022723"/>
    </source>
</evidence>
<keyword evidence="3" id="KW-0408">Iron</keyword>
<dbReference type="InterPro" id="IPR036188">
    <property type="entry name" value="FAD/NAD-bd_sf"/>
</dbReference>
<accession>A0ABW2CWS6</accession>
<dbReference type="SUPFAM" id="SSF50022">
    <property type="entry name" value="ISP domain"/>
    <property type="match status" value="1"/>
</dbReference>
<comment type="caution">
    <text evidence="7">The sequence shown here is derived from an EMBL/GenBank/DDBJ whole genome shotgun (WGS) entry which is preliminary data.</text>
</comment>
<evidence type="ECO:0000313" key="8">
    <source>
        <dbReference type="Proteomes" id="UP001596380"/>
    </source>
</evidence>
<dbReference type="RefSeq" id="WP_241682990.1">
    <property type="nucleotide sequence ID" value="NZ_JBHSXS010000039.1"/>
</dbReference>
<dbReference type="Gene3D" id="3.30.9.10">
    <property type="entry name" value="D-Amino Acid Oxidase, subunit A, domain 2"/>
    <property type="match status" value="1"/>
</dbReference>
<evidence type="ECO:0000256" key="3">
    <source>
        <dbReference type="ARBA" id="ARBA00023004"/>
    </source>
</evidence>
<dbReference type="PANTHER" id="PTHR13847">
    <property type="entry name" value="SARCOSINE DEHYDROGENASE-RELATED"/>
    <property type="match status" value="1"/>
</dbReference>
<sequence>MSEAMESLGPHGEGSFWIESSGTTSYPRLEGDLTADVAVVGGGIAGLCAAWELLRAGRSVVLLEARRIVTGVTGHTTGRVSALHPYLYRPLVKSLGTDGARLYARSQQDAVEHLVRTTTELGIDCALERRPSHLFVEADDEVADLRDEGEAAREAGLEAKFVDRIGLPFETAGALRLEGQIQFHPRRYLLGLAEAFVREGGRIYEQTRVVDLDEDGPCTLTTDGDARVRADDVVLATLFPVFGRPTLDTRLSALRELVVTAPMPPDQDLDGMYITREHGTRSVRTAPYRDGRLLLVTGESFSPGSGDAAERYARLAGWARDAFGVTEFTHRWSAQDTKTTDQIPFVGRRPGGSDHVYVTTGYARSGMSHAIMSSRLIAGLVAGRSPEWAELYDPRRVHPAREARPLLGAAASVARHLVADRAVTGSAADIPPGGGGVVRMGGEPCAVYRGEDGVARAVSAVCPHMRCVVAFNDVDRTWECPCHGSRFALDGTVLDGPARRPLEKRPIDE</sequence>
<dbReference type="Gene3D" id="3.50.50.60">
    <property type="entry name" value="FAD/NAD(P)-binding domain"/>
    <property type="match status" value="1"/>
</dbReference>
<keyword evidence="4" id="KW-0411">Iron-sulfur</keyword>
<proteinExistence type="predicted"/>
<reference evidence="8" key="1">
    <citation type="journal article" date="2019" name="Int. J. Syst. Evol. Microbiol.">
        <title>The Global Catalogue of Microorganisms (GCM) 10K type strain sequencing project: providing services to taxonomists for standard genome sequencing and annotation.</title>
        <authorList>
            <consortium name="The Broad Institute Genomics Platform"/>
            <consortium name="The Broad Institute Genome Sequencing Center for Infectious Disease"/>
            <person name="Wu L."/>
            <person name="Ma J."/>
        </authorList>
    </citation>
    <scope>NUCLEOTIDE SEQUENCE [LARGE SCALE GENOMIC DNA]</scope>
    <source>
        <strain evidence="8">JCM 3369</strain>
    </source>
</reference>
<evidence type="ECO:0000256" key="4">
    <source>
        <dbReference type="ARBA" id="ARBA00023014"/>
    </source>
</evidence>
<dbReference type="Proteomes" id="UP001596380">
    <property type="component" value="Unassembled WGS sequence"/>
</dbReference>
<feature type="domain" description="Rieske" evidence="6">
    <location>
        <begin position="422"/>
        <end position="509"/>
    </location>
</feature>
<dbReference type="InterPro" id="IPR017941">
    <property type="entry name" value="Rieske_2Fe-2S"/>
</dbReference>
<dbReference type="Pfam" id="PF01266">
    <property type="entry name" value="DAO"/>
    <property type="match status" value="1"/>
</dbReference>
<evidence type="ECO:0000313" key="7">
    <source>
        <dbReference type="EMBL" id="MFC6885538.1"/>
    </source>
</evidence>
<evidence type="ECO:0000259" key="6">
    <source>
        <dbReference type="PROSITE" id="PS51296"/>
    </source>
</evidence>
<dbReference type="InterPro" id="IPR036922">
    <property type="entry name" value="Rieske_2Fe-2S_sf"/>
</dbReference>
<evidence type="ECO:0000256" key="5">
    <source>
        <dbReference type="ARBA" id="ARBA00023157"/>
    </source>
</evidence>
<dbReference type="InterPro" id="IPR005805">
    <property type="entry name" value="Rieske_Fe-S_prot_C"/>
</dbReference>
<dbReference type="Gene3D" id="2.102.10.10">
    <property type="entry name" value="Rieske [2Fe-2S] iron-sulphur domain"/>
    <property type="match status" value="1"/>
</dbReference>
<dbReference type="PROSITE" id="PS51296">
    <property type="entry name" value="RIESKE"/>
    <property type="match status" value="1"/>
</dbReference>
<dbReference type="Pfam" id="PF00355">
    <property type="entry name" value="Rieske"/>
    <property type="match status" value="1"/>
</dbReference>
<evidence type="ECO:0000256" key="1">
    <source>
        <dbReference type="ARBA" id="ARBA00022714"/>
    </source>
</evidence>
<dbReference type="InterPro" id="IPR006076">
    <property type="entry name" value="FAD-dep_OxRdtase"/>
</dbReference>
<name>A0ABW2CWS6_9ACTN</name>
<protein>
    <submittedName>
        <fullName evidence="7">FAD-dependent oxidoreductase</fullName>
    </submittedName>
</protein>
<dbReference type="PANTHER" id="PTHR13847:SF274">
    <property type="entry name" value="RIESKE 2FE-2S IRON-SULFUR PROTEIN YHFW-RELATED"/>
    <property type="match status" value="1"/>
</dbReference>
<dbReference type="SUPFAM" id="SSF51905">
    <property type="entry name" value="FAD/NAD(P)-binding domain"/>
    <property type="match status" value="1"/>
</dbReference>